<proteinExistence type="predicted"/>
<keyword evidence="3" id="KW-1185">Reference proteome</keyword>
<reference evidence="2 3" key="1">
    <citation type="submission" date="2024-01" db="EMBL/GenBank/DDBJ databases">
        <title>Comparative genomics of Cryptococcus and Kwoniella reveals pathogenesis evolution and contrasting modes of karyotype evolution via chromosome fusion or intercentromeric recombination.</title>
        <authorList>
            <person name="Coelho M.A."/>
            <person name="David-Palma M."/>
            <person name="Shea T."/>
            <person name="Bowers K."/>
            <person name="McGinley-Smith S."/>
            <person name="Mohammad A.W."/>
            <person name="Gnirke A."/>
            <person name="Yurkov A.M."/>
            <person name="Nowrousian M."/>
            <person name="Sun S."/>
            <person name="Cuomo C.A."/>
            <person name="Heitman J."/>
        </authorList>
    </citation>
    <scope>NUCLEOTIDE SEQUENCE [LARGE SCALE GENOMIC DNA]</scope>
    <source>
        <strain evidence="2 3">7685027</strain>
    </source>
</reference>
<feature type="compositionally biased region" description="Polar residues" evidence="1">
    <location>
        <begin position="15"/>
        <end position="26"/>
    </location>
</feature>
<name>A0ABZ2AU77_9TREE</name>
<gene>
    <name evidence="2" type="ORF">IAS62_003416</name>
</gene>
<evidence type="ECO:0000256" key="1">
    <source>
        <dbReference type="SAM" id="MobiDB-lite"/>
    </source>
</evidence>
<dbReference type="Proteomes" id="UP001432216">
    <property type="component" value="Chromosome 5"/>
</dbReference>
<dbReference type="EMBL" id="CP143810">
    <property type="protein sequence ID" value="WVO22091.1"/>
    <property type="molecule type" value="Genomic_DNA"/>
</dbReference>
<accession>A0ABZ2AU77</accession>
<evidence type="ECO:0000313" key="3">
    <source>
        <dbReference type="Proteomes" id="UP001432216"/>
    </source>
</evidence>
<dbReference type="RefSeq" id="XP_064721330.1">
    <property type="nucleotide sequence ID" value="XM_064865258.1"/>
</dbReference>
<feature type="region of interest" description="Disordered" evidence="1">
    <location>
        <begin position="12"/>
        <end position="112"/>
    </location>
</feature>
<evidence type="ECO:0000313" key="2">
    <source>
        <dbReference type="EMBL" id="WVO22091.1"/>
    </source>
</evidence>
<dbReference type="GeneID" id="89990188"/>
<organism evidence="2 3">
    <name type="scientific">Cryptococcus decagattii</name>
    <dbReference type="NCBI Taxonomy" id="1859122"/>
    <lineage>
        <taxon>Eukaryota</taxon>
        <taxon>Fungi</taxon>
        <taxon>Dikarya</taxon>
        <taxon>Basidiomycota</taxon>
        <taxon>Agaricomycotina</taxon>
        <taxon>Tremellomycetes</taxon>
        <taxon>Tremellales</taxon>
        <taxon>Cryptococcaceae</taxon>
        <taxon>Cryptococcus</taxon>
        <taxon>Cryptococcus gattii species complex</taxon>
    </lineage>
</organism>
<protein>
    <submittedName>
        <fullName evidence="2">Uncharacterized protein</fullName>
    </submittedName>
</protein>
<feature type="compositionally biased region" description="Low complexity" evidence="1">
    <location>
        <begin position="84"/>
        <end position="94"/>
    </location>
</feature>
<feature type="compositionally biased region" description="Basic and acidic residues" evidence="1">
    <location>
        <begin position="103"/>
        <end position="112"/>
    </location>
</feature>
<sequence length="112" mass="12282">MSQLVTFEALHTKFSPGNPSFQSSPLLTARSEATHAASVTTDSEQDIGLASDLDKQAGRAASEADELDNWDKDSSDESEDASDHGSNSSTSSFSTDHRYHRFYRSEEATEQY</sequence>